<reference evidence="2" key="1">
    <citation type="journal article" date="2013" name="BMC Genomics">
        <title>Comparative genomics of Lupinus angustifolius gene-rich regions: BAC library exploration, genetic mapping and cytogenetics.</title>
        <authorList>
            <person name="Ksiazkiewicz M."/>
            <person name="Wyrwa K."/>
            <person name="Szczepaniak A."/>
            <person name="Rychel S."/>
            <person name="Majcherkiewicz K."/>
            <person name="Przysiecka L."/>
            <person name="Karlowski W."/>
            <person name="Wolko B."/>
            <person name="Naganowska B."/>
        </authorList>
    </citation>
    <scope>NUCLEOTIDE SEQUENCE</scope>
</reference>
<dbReference type="EMBL" id="HE804811">
    <property type="protein sequence ID" value="CCH47221.1"/>
    <property type="molecule type" value="Genomic_DNA"/>
</dbReference>
<protein>
    <submittedName>
        <fullName evidence="2">Uncharacterized protein</fullName>
    </submittedName>
</protein>
<dbReference type="AlphaFoldDB" id="L0P0W6"/>
<proteinExistence type="predicted"/>
<name>L0P0W6_LUPAN</name>
<feature type="compositionally biased region" description="Polar residues" evidence="1">
    <location>
        <begin position="1"/>
        <end position="12"/>
    </location>
</feature>
<accession>L0P0W6</accession>
<feature type="region of interest" description="Disordered" evidence="1">
    <location>
        <begin position="1"/>
        <end position="26"/>
    </location>
</feature>
<sequence>MSTCPNTPTTAKSRCEAGNHVGVSTGEDVKENRRVNLFQNP</sequence>
<evidence type="ECO:0000256" key="1">
    <source>
        <dbReference type="SAM" id="MobiDB-lite"/>
    </source>
</evidence>
<evidence type="ECO:0000313" key="2">
    <source>
        <dbReference type="EMBL" id="CCH47221.1"/>
    </source>
</evidence>
<organism evidence="2">
    <name type="scientific">Lupinus angustifolius</name>
    <name type="common">Narrow-leaved blue lupine</name>
    <dbReference type="NCBI Taxonomy" id="3871"/>
    <lineage>
        <taxon>Eukaryota</taxon>
        <taxon>Viridiplantae</taxon>
        <taxon>Streptophyta</taxon>
        <taxon>Embryophyta</taxon>
        <taxon>Tracheophyta</taxon>
        <taxon>Spermatophyta</taxon>
        <taxon>Magnoliopsida</taxon>
        <taxon>eudicotyledons</taxon>
        <taxon>Gunneridae</taxon>
        <taxon>Pentapetalae</taxon>
        <taxon>rosids</taxon>
        <taxon>fabids</taxon>
        <taxon>Fabales</taxon>
        <taxon>Fabaceae</taxon>
        <taxon>Papilionoideae</taxon>
        <taxon>50 kb inversion clade</taxon>
        <taxon>genistoids sensu lato</taxon>
        <taxon>core genistoids</taxon>
        <taxon>Genisteae</taxon>
        <taxon>Lupinus</taxon>
    </lineage>
</organism>